<feature type="transmembrane region" description="Helical" evidence="1">
    <location>
        <begin position="125"/>
        <end position="144"/>
    </location>
</feature>
<reference evidence="2 3" key="1">
    <citation type="submission" date="2018-12" db="EMBL/GenBank/DDBJ databases">
        <authorList>
            <consortium name="Pathogen Informatics"/>
        </authorList>
    </citation>
    <scope>NUCLEOTIDE SEQUENCE [LARGE SCALE GENOMIC DNA]</scope>
    <source>
        <strain evidence="2 3">NCTC10485</strain>
    </source>
</reference>
<proteinExistence type="predicted"/>
<name>A0A448I5J5_MYCCI</name>
<protein>
    <submittedName>
        <fullName evidence="2">Protein of uncharacterized function (DUF1772)</fullName>
    </submittedName>
</protein>
<evidence type="ECO:0000313" key="2">
    <source>
        <dbReference type="EMBL" id="VEG47766.1"/>
    </source>
</evidence>
<keyword evidence="1" id="KW-0472">Membrane</keyword>
<keyword evidence="1" id="KW-0812">Transmembrane</keyword>
<dbReference type="EMBL" id="LR134355">
    <property type="protein sequence ID" value="VEG47766.1"/>
    <property type="molecule type" value="Genomic_DNA"/>
</dbReference>
<evidence type="ECO:0000256" key="1">
    <source>
        <dbReference type="SAM" id="Phobius"/>
    </source>
</evidence>
<evidence type="ECO:0000313" key="3">
    <source>
        <dbReference type="Proteomes" id="UP000282551"/>
    </source>
</evidence>
<keyword evidence="3" id="KW-1185">Reference proteome</keyword>
<feature type="transmembrane region" description="Helical" evidence="1">
    <location>
        <begin position="84"/>
        <end position="104"/>
    </location>
</feature>
<sequence>MLRDTVDAVALLLTGPMVGVEFGVAVFTHPVFGRLPDDAFAQARSDGSRVLGKVMPFWYIATLLALVAAALLAGGAWLVTVAAALMAVVVLITVALMVPINNRIGRWAGAADVSRADARRWDRLHAVRVVLLLVVFVLLVLHVIE</sequence>
<dbReference type="Pfam" id="PF08592">
    <property type="entry name" value="Anthrone_oxy"/>
    <property type="match status" value="1"/>
</dbReference>
<gene>
    <name evidence="2" type="ORF">NCTC10485_02054</name>
</gene>
<organism evidence="2 3">
    <name type="scientific">Mycolicibacterium chitae</name>
    <name type="common">Mycobacterium chitae</name>
    <dbReference type="NCBI Taxonomy" id="1792"/>
    <lineage>
        <taxon>Bacteria</taxon>
        <taxon>Bacillati</taxon>
        <taxon>Actinomycetota</taxon>
        <taxon>Actinomycetes</taxon>
        <taxon>Mycobacteriales</taxon>
        <taxon>Mycobacteriaceae</taxon>
        <taxon>Mycolicibacterium</taxon>
    </lineage>
</organism>
<accession>A0A448I5J5</accession>
<dbReference type="AlphaFoldDB" id="A0A448I5J5"/>
<dbReference type="Proteomes" id="UP000282551">
    <property type="component" value="Chromosome"/>
</dbReference>
<dbReference type="InterPro" id="IPR013901">
    <property type="entry name" value="Anthrone_oxy"/>
</dbReference>
<feature type="transmembrane region" description="Helical" evidence="1">
    <location>
        <begin position="57"/>
        <end position="78"/>
    </location>
</feature>
<keyword evidence="1" id="KW-1133">Transmembrane helix</keyword>